<keyword evidence="1" id="KW-0175">Coiled coil</keyword>
<accession>A0AAV6JMG6</accession>
<dbReference type="AlphaFoldDB" id="A0AAV6JMG6"/>
<evidence type="ECO:0000313" key="3">
    <source>
        <dbReference type="Proteomes" id="UP000823749"/>
    </source>
</evidence>
<comment type="caution">
    <text evidence="2">The sequence shown here is derived from an EMBL/GenBank/DDBJ whole genome shotgun (WGS) entry which is preliminary data.</text>
</comment>
<keyword evidence="3" id="KW-1185">Reference proteome</keyword>
<gene>
    <name evidence="2" type="ORF">RHGRI_021000</name>
</gene>
<evidence type="ECO:0000256" key="1">
    <source>
        <dbReference type="SAM" id="Coils"/>
    </source>
</evidence>
<evidence type="ECO:0000313" key="2">
    <source>
        <dbReference type="EMBL" id="KAG5540962.1"/>
    </source>
</evidence>
<reference evidence="2" key="1">
    <citation type="submission" date="2020-08" db="EMBL/GenBank/DDBJ databases">
        <title>Plant Genome Project.</title>
        <authorList>
            <person name="Zhang R.-G."/>
        </authorList>
    </citation>
    <scope>NUCLEOTIDE SEQUENCE</scope>
    <source>
        <strain evidence="2">WSP0</strain>
        <tissue evidence="2">Leaf</tissue>
    </source>
</reference>
<protein>
    <submittedName>
        <fullName evidence="2">Uncharacterized protein</fullName>
    </submittedName>
</protein>
<sequence length="179" mass="19339">MGRMQLECLYTFLRSIKGMRVCDLGPYQIEEIRLIVQNFDKLGFDIWWVYKELEAAKVMRENEQLQMDCEGAKAALKEARVALAEAQNAVAAAEATVEEHRLVYERLAEEACLGDRLVDVPLRDTDPFLKNIFAAAVFAAAAAAGGGWAITGGTAGGTTSATGRAAVIASVRAVMAAII</sequence>
<dbReference type="Proteomes" id="UP000823749">
    <property type="component" value="Chromosome 7"/>
</dbReference>
<feature type="coiled-coil region" evidence="1">
    <location>
        <begin position="55"/>
        <end position="110"/>
    </location>
</feature>
<dbReference type="EMBL" id="JACTNZ010000007">
    <property type="protein sequence ID" value="KAG5540962.1"/>
    <property type="molecule type" value="Genomic_DNA"/>
</dbReference>
<proteinExistence type="predicted"/>
<name>A0AAV6JMG6_9ERIC</name>
<organism evidence="2 3">
    <name type="scientific">Rhododendron griersonianum</name>
    <dbReference type="NCBI Taxonomy" id="479676"/>
    <lineage>
        <taxon>Eukaryota</taxon>
        <taxon>Viridiplantae</taxon>
        <taxon>Streptophyta</taxon>
        <taxon>Embryophyta</taxon>
        <taxon>Tracheophyta</taxon>
        <taxon>Spermatophyta</taxon>
        <taxon>Magnoliopsida</taxon>
        <taxon>eudicotyledons</taxon>
        <taxon>Gunneridae</taxon>
        <taxon>Pentapetalae</taxon>
        <taxon>asterids</taxon>
        <taxon>Ericales</taxon>
        <taxon>Ericaceae</taxon>
        <taxon>Ericoideae</taxon>
        <taxon>Rhodoreae</taxon>
        <taxon>Rhododendron</taxon>
    </lineage>
</organism>